<proteinExistence type="predicted"/>
<dbReference type="WBParaSite" id="JU765_v2.g1477.t1">
    <property type="protein sequence ID" value="JU765_v2.g1477.t1"/>
    <property type="gene ID" value="JU765_v2.g1477"/>
</dbReference>
<reference evidence="2" key="1">
    <citation type="submission" date="2022-11" db="UniProtKB">
        <authorList>
            <consortium name="WormBaseParasite"/>
        </authorList>
    </citation>
    <scope>IDENTIFICATION</scope>
</reference>
<name>A0AC34QBC8_9BILA</name>
<evidence type="ECO:0000313" key="2">
    <source>
        <dbReference type="WBParaSite" id="JU765_v2.g1477.t1"/>
    </source>
</evidence>
<protein>
    <submittedName>
        <fullName evidence="2">Uncharacterized protein</fullName>
    </submittedName>
</protein>
<accession>A0AC34QBC8</accession>
<sequence length="205" mass="22909">MMDVDSVPTTNPSKARLNPNRHSSYEPTYANLKPVHPQNHVYDNLPLKSQGNRRHRWSENDGFETVDVVQKPCGVTQVTIGESEDESEEMAMHLYECIEQFNTACDKILGARNLIDTDSALNPSDREKLLRLVNKSIIQGKSRLEGIDSSRTISSGTGGSATSTSSKLRSSSPNHDSKIQIDNNFMNMYGPQIMQLLQQNMAKQN</sequence>
<evidence type="ECO:0000313" key="1">
    <source>
        <dbReference type="Proteomes" id="UP000887576"/>
    </source>
</evidence>
<dbReference type="Proteomes" id="UP000887576">
    <property type="component" value="Unplaced"/>
</dbReference>
<organism evidence="1 2">
    <name type="scientific">Panagrolaimus sp. JU765</name>
    <dbReference type="NCBI Taxonomy" id="591449"/>
    <lineage>
        <taxon>Eukaryota</taxon>
        <taxon>Metazoa</taxon>
        <taxon>Ecdysozoa</taxon>
        <taxon>Nematoda</taxon>
        <taxon>Chromadorea</taxon>
        <taxon>Rhabditida</taxon>
        <taxon>Tylenchina</taxon>
        <taxon>Panagrolaimomorpha</taxon>
        <taxon>Panagrolaimoidea</taxon>
        <taxon>Panagrolaimidae</taxon>
        <taxon>Panagrolaimus</taxon>
    </lineage>
</organism>